<dbReference type="GO" id="GO:0003676">
    <property type="term" value="F:nucleic acid binding"/>
    <property type="evidence" value="ECO:0007669"/>
    <property type="project" value="InterPro"/>
</dbReference>
<dbReference type="CDD" id="cd06222">
    <property type="entry name" value="RNase_H_like"/>
    <property type="match status" value="1"/>
</dbReference>
<dbReference type="InterPro" id="IPR012337">
    <property type="entry name" value="RNaseH-like_sf"/>
</dbReference>
<dbReference type="SUPFAM" id="SSF53098">
    <property type="entry name" value="Ribonuclease H-like"/>
    <property type="match status" value="1"/>
</dbReference>
<proteinExistence type="predicted"/>
<dbReference type="OrthoDB" id="1906820at2759"/>
<feature type="domain" description="RNase H type-1" evidence="1">
    <location>
        <begin position="63"/>
        <end position="184"/>
    </location>
</feature>
<dbReference type="InterPro" id="IPR044730">
    <property type="entry name" value="RNase_H-like_dom_plant"/>
</dbReference>
<name>A0A2P5A8E9_PARAD</name>
<dbReference type="GO" id="GO:0004523">
    <property type="term" value="F:RNA-DNA hybrid ribonuclease activity"/>
    <property type="evidence" value="ECO:0007669"/>
    <property type="project" value="InterPro"/>
</dbReference>
<comment type="caution">
    <text evidence="2">The sequence shown here is derived from an EMBL/GenBank/DDBJ whole genome shotgun (WGS) entry which is preliminary data.</text>
</comment>
<keyword evidence="3" id="KW-1185">Reference proteome</keyword>
<accession>A0A2P5A8E9</accession>
<evidence type="ECO:0000313" key="2">
    <source>
        <dbReference type="EMBL" id="PON32803.1"/>
    </source>
</evidence>
<gene>
    <name evidence="2" type="ORF">PanWU01x14_358150</name>
</gene>
<evidence type="ECO:0000259" key="1">
    <source>
        <dbReference type="Pfam" id="PF13456"/>
    </source>
</evidence>
<dbReference type="PANTHER" id="PTHR47074:SF11">
    <property type="entry name" value="REVERSE TRANSCRIPTASE-LIKE PROTEIN"/>
    <property type="match status" value="1"/>
</dbReference>
<dbReference type="Proteomes" id="UP000237105">
    <property type="component" value="Unassembled WGS sequence"/>
</dbReference>
<dbReference type="InterPro" id="IPR002156">
    <property type="entry name" value="RNaseH_domain"/>
</dbReference>
<dbReference type="Pfam" id="PF13456">
    <property type="entry name" value="RVT_3"/>
    <property type="match status" value="1"/>
</dbReference>
<dbReference type="STRING" id="3476.A0A2P5A8E9"/>
<dbReference type="PANTHER" id="PTHR47074">
    <property type="entry name" value="BNAC02G40300D PROTEIN"/>
    <property type="match status" value="1"/>
</dbReference>
<organism evidence="2 3">
    <name type="scientific">Parasponia andersonii</name>
    <name type="common">Sponia andersonii</name>
    <dbReference type="NCBI Taxonomy" id="3476"/>
    <lineage>
        <taxon>Eukaryota</taxon>
        <taxon>Viridiplantae</taxon>
        <taxon>Streptophyta</taxon>
        <taxon>Embryophyta</taxon>
        <taxon>Tracheophyta</taxon>
        <taxon>Spermatophyta</taxon>
        <taxon>Magnoliopsida</taxon>
        <taxon>eudicotyledons</taxon>
        <taxon>Gunneridae</taxon>
        <taxon>Pentapetalae</taxon>
        <taxon>rosids</taxon>
        <taxon>fabids</taxon>
        <taxon>Rosales</taxon>
        <taxon>Cannabaceae</taxon>
        <taxon>Parasponia</taxon>
    </lineage>
</organism>
<dbReference type="InterPro" id="IPR052929">
    <property type="entry name" value="RNase_H-like_EbsB-rel"/>
</dbReference>
<protein>
    <submittedName>
        <fullName evidence="2">Ribonuclease H-like domain containing protein</fullName>
    </submittedName>
</protein>
<dbReference type="EMBL" id="JXTB01000780">
    <property type="protein sequence ID" value="PON32803.1"/>
    <property type="molecule type" value="Genomic_DNA"/>
</dbReference>
<reference evidence="3" key="1">
    <citation type="submission" date="2016-06" db="EMBL/GenBank/DDBJ databases">
        <title>Parallel loss of symbiosis genes in relatives of nitrogen-fixing non-legume Parasponia.</title>
        <authorList>
            <person name="Van Velzen R."/>
            <person name="Holmer R."/>
            <person name="Bu F."/>
            <person name="Rutten L."/>
            <person name="Van Zeijl A."/>
            <person name="Liu W."/>
            <person name="Santuari L."/>
            <person name="Cao Q."/>
            <person name="Sharma T."/>
            <person name="Shen D."/>
            <person name="Roswanjaya Y."/>
            <person name="Wardhani T."/>
            <person name="Kalhor M.S."/>
            <person name="Jansen J."/>
            <person name="Van den Hoogen J."/>
            <person name="Gungor B."/>
            <person name="Hartog M."/>
            <person name="Hontelez J."/>
            <person name="Verver J."/>
            <person name="Yang W.-C."/>
            <person name="Schijlen E."/>
            <person name="Repin R."/>
            <person name="Schilthuizen M."/>
            <person name="Schranz E."/>
            <person name="Heidstra R."/>
            <person name="Miyata K."/>
            <person name="Fedorova E."/>
            <person name="Kohlen W."/>
            <person name="Bisseling T."/>
            <person name="Smit S."/>
            <person name="Geurts R."/>
        </authorList>
    </citation>
    <scope>NUCLEOTIDE SEQUENCE [LARGE SCALE GENOMIC DNA]</scope>
    <source>
        <strain evidence="3">cv. WU1-14</strain>
    </source>
</reference>
<dbReference type="AlphaFoldDB" id="A0A2P5A8E9"/>
<evidence type="ECO:0000313" key="3">
    <source>
        <dbReference type="Proteomes" id="UP000237105"/>
    </source>
</evidence>
<sequence length="210" mass="23309">MWWERNKFVHNRIWKKPKAVIEDARSILYEYHRTHNIANHSEHPTPKFPSKWERPPENTLKLNVDATCSEHSGLIGIGGIICDHNGSYEAVFSQKLKGFFDPLVAELLVIRASLMFAKEVGPHIDITESECSTAMTVTNNLSGHSPLYLIVNDIVSLLKEAGGGICRFSPLTENETAHLLAKLALSCNSEGSWIQENPGCVATIVANDST</sequence>